<dbReference type="Proteomes" id="UP001206788">
    <property type="component" value="Unassembled WGS sequence"/>
</dbReference>
<dbReference type="RefSeq" id="WP_259413316.1">
    <property type="nucleotide sequence ID" value="NZ_JANWGH010000001.1"/>
</dbReference>
<comment type="caution">
    <text evidence="1">The sequence shown here is derived from an EMBL/GenBank/DDBJ whole genome shotgun (WGS) entry which is preliminary data.</text>
</comment>
<keyword evidence="2" id="KW-1185">Reference proteome</keyword>
<evidence type="ECO:0000313" key="1">
    <source>
        <dbReference type="EMBL" id="MCS5489646.1"/>
    </source>
</evidence>
<proteinExistence type="predicted"/>
<gene>
    <name evidence="1" type="ORF">NY014_04355</name>
</gene>
<reference evidence="1 2" key="1">
    <citation type="submission" date="2022-08" db="EMBL/GenBank/DDBJ databases">
        <title>Algoriphagus sp. CAU 1643 isolated from mud.</title>
        <authorList>
            <person name="Kim W."/>
        </authorList>
    </citation>
    <scope>NUCLEOTIDE SEQUENCE [LARGE SCALE GENOMIC DNA]</scope>
    <source>
        <strain evidence="1 2">CAU 1643</strain>
    </source>
</reference>
<sequence length="224" mass="26667">MKKQVPLFLISFLFLFSCDREVENPVISDSFNFFPLFIGNYWTYEVEERIYFGENDFEDYSFFYRDQIRTVFVNDAGEQVFIVRRDKSENNEAWEFEVEYTLVIRENNLIMNLQNQPLIVLVYPVKEGLIWNGNKFRDASLDEFELKIENSSNPGNSIVRVIQEEADDLITFRDNRYDVFEENVGLTERYYEVLTYCSRNDCLGDQLIDSGRITHMKLIDYGNE</sequence>
<dbReference type="EMBL" id="JANWGH010000001">
    <property type="protein sequence ID" value="MCS5489646.1"/>
    <property type="molecule type" value="Genomic_DNA"/>
</dbReference>
<accession>A0ABT2G309</accession>
<protein>
    <recommendedName>
        <fullName evidence="3">Lipoprotein</fullName>
    </recommendedName>
</protein>
<name>A0ABT2G309_9BACT</name>
<organism evidence="1 2">
    <name type="scientific">Algoriphagus limi</name>
    <dbReference type="NCBI Taxonomy" id="2975273"/>
    <lineage>
        <taxon>Bacteria</taxon>
        <taxon>Pseudomonadati</taxon>
        <taxon>Bacteroidota</taxon>
        <taxon>Cytophagia</taxon>
        <taxon>Cytophagales</taxon>
        <taxon>Cyclobacteriaceae</taxon>
        <taxon>Algoriphagus</taxon>
    </lineage>
</organism>
<evidence type="ECO:0008006" key="3">
    <source>
        <dbReference type="Google" id="ProtNLM"/>
    </source>
</evidence>
<dbReference type="PROSITE" id="PS51257">
    <property type="entry name" value="PROKAR_LIPOPROTEIN"/>
    <property type="match status" value="1"/>
</dbReference>
<evidence type="ECO:0000313" key="2">
    <source>
        <dbReference type="Proteomes" id="UP001206788"/>
    </source>
</evidence>